<dbReference type="PANTHER" id="PTHR24276:SF91">
    <property type="entry name" value="AT26814P-RELATED"/>
    <property type="match status" value="1"/>
</dbReference>
<evidence type="ECO:0000256" key="4">
    <source>
        <dbReference type="ARBA" id="ARBA00022825"/>
    </source>
</evidence>
<gene>
    <name evidence="8" type="primary">106089074</name>
</gene>
<evidence type="ECO:0000256" key="5">
    <source>
        <dbReference type="ARBA" id="ARBA00023157"/>
    </source>
</evidence>
<dbReference type="InterPro" id="IPR050430">
    <property type="entry name" value="Peptidase_S1"/>
</dbReference>
<dbReference type="PANTHER" id="PTHR24276">
    <property type="entry name" value="POLYSERASE-RELATED"/>
    <property type="match status" value="1"/>
</dbReference>
<feature type="domain" description="Peptidase S1" evidence="7">
    <location>
        <begin position="51"/>
        <end position="269"/>
    </location>
</feature>
<name>A0A1I8NZT7_STOCA</name>
<dbReference type="GO" id="GO:0006508">
    <property type="term" value="P:proteolysis"/>
    <property type="evidence" value="ECO:0007669"/>
    <property type="project" value="UniProtKB-KW"/>
</dbReference>
<evidence type="ECO:0000313" key="8">
    <source>
        <dbReference type="EnsemblMetazoa" id="SCAU003549-PA"/>
    </source>
</evidence>
<feature type="chain" id="PRO_5009325762" description="Peptidase S1 domain-containing protein" evidence="6">
    <location>
        <begin position="24"/>
        <end position="270"/>
    </location>
</feature>
<dbReference type="PROSITE" id="PS00134">
    <property type="entry name" value="TRYPSIN_HIS"/>
    <property type="match status" value="1"/>
</dbReference>
<dbReference type="GO" id="GO:0004252">
    <property type="term" value="F:serine-type endopeptidase activity"/>
    <property type="evidence" value="ECO:0007669"/>
    <property type="project" value="InterPro"/>
</dbReference>
<dbReference type="OrthoDB" id="60866at2759"/>
<evidence type="ECO:0000256" key="2">
    <source>
        <dbReference type="ARBA" id="ARBA00022670"/>
    </source>
</evidence>
<feature type="signal peptide" evidence="6">
    <location>
        <begin position="1"/>
        <end position="23"/>
    </location>
</feature>
<evidence type="ECO:0000259" key="7">
    <source>
        <dbReference type="PROSITE" id="PS50240"/>
    </source>
</evidence>
<dbReference type="KEGG" id="scac:106089074"/>
<evidence type="ECO:0000313" key="9">
    <source>
        <dbReference type="Proteomes" id="UP000095300"/>
    </source>
</evidence>
<sequence>MHTQRIPKHLLFCLLWLIHQGNGAENLNDTAKMHLDTNSTPFPPLFPQGRIVNGNSANERQFPYQVSLRYHGYHICGGSILSQNYVVTAAHCVKNNPAWTLTIRAGSRLVNSGGQVVRVSEVKIHPSYRNFGNDIALLKLSQPVKFNDTVKAIALARKAPPSGAAVLTSGWGRLGKSIPNTPRVLQYTILNALTNGECKRRLLFVEPNILCLAHPAGKGVCSGDSGGPAVYKNELVGVTNYVVAGCASAYPDGYANVAYHYNWLKSNAGL</sequence>
<dbReference type="AlphaFoldDB" id="A0A1I8NZT7"/>
<comment type="similarity">
    <text evidence="1">Belongs to the peptidase S1 family.</text>
</comment>
<dbReference type="Proteomes" id="UP000095300">
    <property type="component" value="Unassembled WGS sequence"/>
</dbReference>
<dbReference type="InterPro" id="IPR018114">
    <property type="entry name" value="TRYPSIN_HIS"/>
</dbReference>
<dbReference type="PRINTS" id="PR00722">
    <property type="entry name" value="CHYMOTRYPSIN"/>
</dbReference>
<accession>A0A1I8NZT7</accession>
<keyword evidence="9" id="KW-1185">Reference proteome</keyword>
<dbReference type="SUPFAM" id="SSF50494">
    <property type="entry name" value="Trypsin-like serine proteases"/>
    <property type="match status" value="1"/>
</dbReference>
<dbReference type="Pfam" id="PF00089">
    <property type="entry name" value="Trypsin"/>
    <property type="match status" value="1"/>
</dbReference>
<keyword evidence="5" id="KW-1015">Disulfide bond</keyword>
<dbReference type="FunFam" id="2.40.10.10:FF:000034">
    <property type="entry name" value="Eupolytin"/>
    <property type="match status" value="1"/>
</dbReference>
<protein>
    <recommendedName>
        <fullName evidence="7">Peptidase S1 domain-containing protein</fullName>
    </recommendedName>
</protein>
<dbReference type="EnsemblMetazoa" id="SCAU003549-RA">
    <property type="protein sequence ID" value="SCAU003549-PA"/>
    <property type="gene ID" value="SCAU003549"/>
</dbReference>
<dbReference type="VEuPathDB" id="VectorBase:SCAU003549"/>
<dbReference type="STRING" id="35570.A0A1I8NZT7"/>
<proteinExistence type="inferred from homology"/>
<keyword evidence="2" id="KW-0645">Protease</keyword>
<dbReference type="InterPro" id="IPR009003">
    <property type="entry name" value="Peptidase_S1_PA"/>
</dbReference>
<dbReference type="Gene3D" id="2.40.10.10">
    <property type="entry name" value="Trypsin-like serine proteases"/>
    <property type="match status" value="1"/>
</dbReference>
<dbReference type="InterPro" id="IPR043504">
    <property type="entry name" value="Peptidase_S1_PA_chymotrypsin"/>
</dbReference>
<reference evidence="8" key="1">
    <citation type="submission" date="2020-05" db="UniProtKB">
        <authorList>
            <consortium name="EnsemblMetazoa"/>
        </authorList>
    </citation>
    <scope>IDENTIFICATION</scope>
    <source>
        <strain evidence="8">USDA</strain>
    </source>
</reference>
<keyword evidence="4" id="KW-0720">Serine protease</keyword>
<dbReference type="PROSITE" id="PS50240">
    <property type="entry name" value="TRYPSIN_DOM"/>
    <property type="match status" value="1"/>
</dbReference>
<keyword evidence="6" id="KW-0732">Signal</keyword>
<dbReference type="InterPro" id="IPR001254">
    <property type="entry name" value="Trypsin_dom"/>
</dbReference>
<dbReference type="SMART" id="SM00020">
    <property type="entry name" value="Tryp_SPc"/>
    <property type="match status" value="1"/>
</dbReference>
<organism evidence="8 9">
    <name type="scientific">Stomoxys calcitrans</name>
    <name type="common">Stable fly</name>
    <name type="synonym">Conops calcitrans</name>
    <dbReference type="NCBI Taxonomy" id="35570"/>
    <lineage>
        <taxon>Eukaryota</taxon>
        <taxon>Metazoa</taxon>
        <taxon>Ecdysozoa</taxon>
        <taxon>Arthropoda</taxon>
        <taxon>Hexapoda</taxon>
        <taxon>Insecta</taxon>
        <taxon>Pterygota</taxon>
        <taxon>Neoptera</taxon>
        <taxon>Endopterygota</taxon>
        <taxon>Diptera</taxon>
        <taxon>Brachycera</taxon>
        <taxon>Muscomorpha</taxon>
        <taxon>Muscoidea</taxon>
        <taxon>Muscidae</taxon>
        <taxon>Stomoxys</taxon>
    </lineage>
</organism>
<dbReference type="CDD" id="cd00190">
    <property type="entry name" value="Tryp_SPc"/>
    <property type="match status" value="1"/>
</dbReference>
<keyword evidence="3" id="KW-0378">Hydrolase</keyword>
<evidence type="ECO:0000256" key="3">
    <source>
        <dbReference type="ARBA" id="ARBA00022801"/>
    </source>
</evidence>
<evidence type="ECO:0000256" key="6">
    <source>
        <dbReference type="SAM" id="SignalP"/>
    </source>
</evidence>
<evidence type="ECO:0000256" key="1">
    <source>
        <dbReference type="ARBA" id="ARBA00007664"/>
    </source>
</evidence>
<dbReference type="InterPro" id="IPR001314">
    <property type="entry name" value="Peptidase_S1A"/>
</dbReference>